<dbReference type="HOGENOM" id="CLU_3199958_0_0_9"/>
<name>C4ZFV7_AGARV</name>
<reference evidence="1 2" key="1">
    <citation type="journal article" date="2009" name="Proc. Natl. Acad. Sci. U.S.A.">
        <title>Characterizing a model human gut microbiota composed of members of its two dominant bacterial phyla.</title>
        <authorList>
            <person name="Mahowald M.A."/>
            <person name="Rey F.E."/>
            <person name="Seedorf H."/>
            <person name="Turnbaugh P.J."/>
            <person name="Fulton R.S."/>
            <person name="Wollam A."/>
            <person name="Shah N."/>
            <person name="Wang C."/>
            <person name="Magrini V."/>
            <person name="Wilson R.K."/>
            <person name="Cantarel B.L."/>
            <person name="Coutinho P.M."/>
            <person name="Henrissat B."/>
            <person name="Crock L.W."/>
            <person name="Russell A."/>
            <person name="Verberkmoes N.C."/>
            <person name="Hettich R.L."/>
            <person name="Gordon J.I."/>
        </authorList>
    </citation>
    <scope>NUCLEOTIDE SEQUENCE [LARGE SCALE GENOMIC DNA]</scope>
    <source>
        <strain evidence="2">ATCC 33656 / DSM 3377 / JCM 17463 / KCTC 5835 / LMG 30912 / VPI 0990</strain>
    </source>
</reference>
<evidence type="ECO:0000313" key="2">
    <source>
        <dbReference type="Proteomes" id="UP000001477"/>
    </source>
</evidence>
<dbReference type="Proteomes" id="UP000001477">
    <property type="component" value="Chromosome"/>
</dbReference>
<gene>
    <name evidence="1" type="ordered locus">EUBREC_0927</name>
</gene>
<accession>C4ZFV7</accession>
<organism evidence="1 2">
    <name type="scientific">Agathobacter rectalis (strain ATCC 33656 / DSM 3377 / JCM 17463 / KCTC 5835 / VPI 0990)</name>
    <name type="common">Eubacterium rectale</name>
    <dbReference type="NCBI Taxonomy" id="515619"/>
    <lineage>
        <taxon>Bacteria</taxon>
        <taxon>Bacillati</taxon>
        <taxon>Bacillota</taxon>
        <taxon>Clostridia</taxon>
        <taxon>Lachnospirales</taxon>
        <taxon>Lachnospiraceae</taxon>
        <taxon>Agathobacter</taxon>
    </lineage>
</organism>
<dbReference type="STRING" id="515619.EUBREC_0927"/>
<proteinExistence type="predicted"/>
<sequence length="45" mass="5398">MLLLFQSIIFLLSDTTVHIFIGAYHFEEGRTTYYFSTKTWKFSML</sequence>
<dbReference type="AlphaFoldDB" id="C4ZFV7"/>
<protein>
    <submittedName>
        <fullName evidence="1">Uncharacterized protein</fullName>
    </submittedName>
</protein>
<dbReference type="PaxDb" id="515619-EUBREC_0927"/>
<dbReference type="KEGG" id="ere:EUBREC_0927"/>
<dbReference type="EMBL" id="CP001107">
    <property type="protein sequence ID" value="ACR74691.1"/>
    <property type="molecule type" value="Genomic_DNA"/>
</dbReference>
<evidence type="ECO:0000313" key="1">
    <source>
        <dbReference type="EMBL" id="ACR74691.1"/>
    </source>
</evidence>